<dbReference type="Gene3D" id="3.20.20.70">
    <property type="entry name" value="Aldolase class I"/>
    <property type="match status" value="1"/>
</dbReference>
<dbReference type="InterPro" id="IPR003830">
    <property type="entry name" value="ComA_synth"/>
</dbReference>
<dbReference type="RefSeq" id="WP_015327170.1">
    <property type="nucleotide sequence ID" value="NC_019978.1"/>
</dbReference>
<dbReference type="HOGENOM" id="CLU_062679_2_0_9"/>
<sequence>MVDYKRGWNFDFEFPLVAREEKPRTQGLTMIIDKGLGIRETKDLLELATSYIDFWKLSFGTSALYPREILKKKIKLIKSYEIDIYPGGTFLEIAINQNKTSEYLNEAKELGFTAVEVSDGTLSLPISLRSNIIKQAKSLGFKVLTEIGKKDKNKEFKVNQMIKQLKKDVIDGADKIIVEARESGTGVSIYDQQGQADQFMLKKILLEAPNHNDIIWETPLKKQQVYFIRLLGNNVNLGNIDPREILALESLRNGLRGDTFKTILNDDVDDGLFIEIDL</sequence>
<keyword evidence="3" id="KW-1185">Reference proteome</keyword>
<dbReference type="InterPro" id="IPR013785">
    <property type="entry name" value="Aldolase_TIM"/>
</dbReference>
<dbReference type="AlphaFoldDB" id="L0K8W1"/>
<dbReference type="KEGG" id="hhl:Halha_1510"/>
<organism evidence="2 3">
    <name type="scientific">Halobacteroides halobius (strain ATCC 35273 / DSM 5150 / MD-1)</name>
    <dbReference type="NCBI Taxonomy" id="748449"/>
    <lineage>
        <taxon>Bacteria</taxon>
        <taxon>Bacillati</taxon>
        <taxon>Bacillota</taxon>
        <taxon>Clostridia</taxon>
        <taxon>Halanaerobiales</taxon>
        <taxon>Halobacteroidaceae</taxon>
        <taxon>Halobacteroides</taxon>
    </lineage>
</organism>
<dbReference type="STRING" id="748449.Halha_1510"/>
<dbReference type="SUPFAM" id="SSF102110">
    <property type="entry name" value="(2r)-phospho-3-sulfolactate synthase ComA"/>
    <property type="match status" value="1"/>
</dbReference>
<protein>
    <recommendedName>
        <fullName evidence="4">Phosphosulfolactate synthase</fullName>
    </recommendedName>
</protein>
<evidence type="ECO:0008006" key="4">
    <source>
        <dbReference type="Google" id="ProtNLM"/>
    </source>
</evidence>
<name>L0K8W1_HALHC</name>
<proteinExistence type="inferred from homology"/>
<dbReference type="PANTHER" id="PTHR48413:SF1">
    <property type="entry name" value="PROTEIN HEAT-STRESS-ASSOCIATED 32"/>
    <property type="match status" value="1"/>
</dbReference>
<dbReference type="PATRIC" id="fig|748449.3.peg.1461"/>
<dbReference type="Proteomes" id="UP000010880">
    <property type="component" value="Chromosome"/>
</dbReference>
<dbReference type="eggNOG" id="COG1809">
    <property type="taxonomic scope" value="Bacteria"/>
</dbReference>
<dbReference type="InterPro" id="IPR036112">
    <property type="entry name" value="ComA_synth_sf"/>
</dbReference>
<evidence type="ECO:0000256" key="1">
    <source>
        <dbReference type="ARBA" id="ARBA00010424"/>
    </source>
</evidence>
<evidence type="ECO:0000313" key="2">
    <source>
        <dbReference type="EMBL" id="AGB41451.1"/>
    </source>
</evidence>
<reference evidence="3" key="1">
    <citation type="submission" date="2012-02" db="EMBL/GenBank/DDBJ databases">
        <title>The complete genome of Halobacteroides halobius DSM 5150.</title>
        <authorList>
            <person name="Lucas S."/>
            <person name="Copeland A."/>
            <person name="Lapidus A."/>
            <person name="Glavina del Rio T."/>
            <person name="Dalin E."/>
            <person name="Tice H."/>
            <person name="Bruce D."/>
            <person name="Goodwin L."/>
            <person name="Pitluck S."/>
            <person name="Peters L."/>
            <person name="Mikhailova N."/>
            <person name="Gu W."/>
            <person name="Kyrpides N."/>
            <person name="Mavromatis K."/>
            <person name="Ivanova N."/>
            <person name="Brettin T."/>
            <person name="Detter J.C."/>
            <person name="Han C."/>
            <person name="Larimer F."/>
            <person name="Land M."/>
            <person name="Hauser L."/>
            <person name="Markowitz V."/>
            <person name="Cheng J.-F."/>
            <person name="Hugenholtz P."/>
            <person name="Woyke T."/>
            <person name="Wu D."/>
            <person name="Tindall B."/>
            <person name="Pomrenke H."/>
            <person name="Brambilla E."/>
            <person name="Klenk H.-P."/>
            <person name="Eisen J.A."/>
        </authorList>
    </citation>
    <scope>NUCLEOTIDE SEQUENCE [LARGE SCALE GENOMIC DNA]</scope>
    <source>
        <strain evidence="3">ATCC 35273 / DSM 5150 / MD-1</strain>
    </source>
</reference>
<dbReference type="EMBL" id="CP003359">
    <property type="protein sequence ID" value="AGB41451.1"/>
    <property type="molecule type" value="Genomic_DNA"/>
</dbReference>
<gene>
    <name evidence="2" type="ordered locus">Halha_1510</name>
</gene>
<dbReference type="PANTHER" id="PTHR48413">
    <property type="match status" value="1"/>
</dbReference>
<accession>L0K8W1</accession>
<dbReference type="Pfam" id="PF02679">
    <property type="entry name" value="ComA"/>
    <property type="match status" value="1"/>
</dbReference>
<evidence type="ECO:0000313" key="3">
    <source>
        <dbReference type="Proteomes" id="UP000010880"/>
    </source>
</evidence>
<comment type="similarity">
    <text evidence="1">Belongs to the phosphosulfolactate synthase family.</text>
</comment>